<evidence type="ECO:0000256" key="1">
    <source>
        <dbReference type="SAM" id="SignalP"/>
    </source>
</evidence>
<proteinExistence type="predicted"/>
<feature type="signal peptide" evidence="1">
    <location>
        <begin position="1"/>
        <end position="18"/>
    </location>
</feature>
<keyword evidence="1" id="KW-0732">Signal</keyword>
<evidence type="ECO:0000313" key="2">
    <source>
        <dbReference type="EMBL" id="MDW9253494.1"/>
    </source>
</evidence>
<sequence length="70" mass="7555">MRIMFALSALLAAAPHLAQMLADNWPSIYPYVQTYFPSIPQTFWPAAGVVLAMIARVIEFTAKGGGDGAQ</sequence>
<protein>
    <submittedName>
        <fullName evidence="2">Uncharacterized protein</fullName>
    </submittedName>
</protein>
<dbReference type="EMBL" id="QXCT01000001">
    <property type="protein sequence ID" value="MDW9253494.1"/>
    <property type="molecule type" value="Genomic_DNA"/>
</dbReference>
<comment type="caution">
    <text evidence="2">The sequence shown here is derived from an EMBL/GenBank/DDBJ whole genome shotgun (WGS) entry which is preliminary data.</text>
</comment>
<dbReference type="Proteomes" id="UP001272137">
    <property type="component" value="Unassembled WGS sequence"/>
</dbReference>
<evidence type="ECO:0000313" key="3">
    <source>
        <dbReference type="Proteomes" id="UP001272137"/>
    </source>
</evidence>
<accession>A0AAW9D0G1</accession>
<organism evidence="2 3">
    <name type="scientific">Burkholderia thailandensis</name>
    <dbReference type="NCBI Taxonomy" id="57975"/>
    <lineage>
        <taxon>Bacteria</taxon>
        <taxon>Pseudomonadati</taxon>
        <taxon>Pseudomonadota</taxon>
        <taxon>Betaproteobacteria</taxon>
        <taxon>Burkholderiales</taxon>
        <taxon>Burkholderiaceae</taxon>
        <taxon>Burkholderia</taxon>
        <taxon>pseudomallei group</taxon>
    </lineage>
</organism>
<feature type="chain" id="PRO_5043477236" evidence="1">
    <location>
        <begin position="19"/>
        <end position="70"/>
    </location>
</feature>
<reference evidence="2" key="1">
    <citation type="submission" date="2018-08" db="EMBL/GenBank/DDBJ databases">
        <title>Identification of Burkholderia cepacia strains that express a Burkholderia pseudomallei-like capsular polysaccharide.</title>
        <authorList>
            <person name="Burtnick M.N."/>
            <person name="Vongsouvath M."/>
            <person name="Newton P."/>
            <person name="Wuthiekanun V."/>
            <person name="Limmathurotsakul D."/>
            <person name="Brett P.J."/>
            <person name="Chantratita N."/>
            <person name="Dance D.A."/>
        </authorList>
    </citation>
    <scope>NUCLEOTIDE SEQUENCE</scope>
    <source>
        <strain evidence="2">SBXCC001</strain>
    </source>
</reference>
<dbReference type="AlphaFoldDB" id="A0AAW9D0G1"/>
<name>A0AAW9D0G1_BURTH</name>
<gene>
    <name evidence="2" type="ORF">C7S16_6649</name>
</gene>